<sequence length="417" mass="45040">MSLRTELGATDKVADQHEIPTGTTVVRDLPPDTHNTWEQRVEAVVAVAREHADDVDRQGRFPHEAIGECRRQRIFGAVVPQARGGRAVSIVELCALIEELGRVCGSTAAIVAMHFSQELCLTRHVDLEQESALTAVTERVAAEQWLLASSTTEKNIGGDTRTSSCAVVENGDGTVTVCKSAPVISYARYADAILVTARRHPEAPSSEQVLVVAPKSALKLDRTTPWDALGLRGTMSEGFELEATVSADHVLPVDFATISSHTMLPASHTLWASSWLGLASAAGDLARKFVQKKARATPGELPPGALRLAELEIELQRMTDVVRVNVRRFADQADDVSVLGSMPFAIAMNTLKVSTSELVRQIVGDAMVIVGIASYSNTGPWSLARPLRDAMGPSLQVNNDRILKNTATLQMVSRGRR</sequence>
<feature type="domain" description="Acyl-CoA dehydrogenase/oxidase N-terminal" evidence="6">
    <location>
        <begin position="38"/>
        <end position="116"/>
    </location>
</feature>
<comment type="cofactor">
    <cofactor evidence="1">
        <name>FAD</name>
        <dbReference type="ChEBI" id="CHEBI:57692"/>
    </cofactor>
</comment>
<name>A0A846TJQ3_9MICC</name>
<gene>
    <name evidence="7" type="ORF">GTW58_05580</name>
</gene>
<reference evidence="7 8" key="1">
    <citation type="submission" date="2020-02" db="EMBL/GenBank/DDBJ databases">
        <authorList>
            <person name="Sun Q."/>
        </authorList>
    </citation>
    <scope>NUCLEOTIDE SEQUENCE [LARGE SCALE GENOMIC DNA]</scope>
    <source>
        <strain evidence="7 8">YIM 13062</strain>
    </source>
</reference>
<evidence type="ECO:0000259" key="5">
    <source>
        <dbReference type="Pfam" id="PF00441"/>
    </source>
</evidence>
<proteinExistence type="inferred from homology"/>
<dbReference type="AlphaFoldDB" id="A0A846TJQ3"/>
<comment type="similarity">
    <text evidence="2">Belongs to the acyl-CoA dehydrogenase family.</text>
</comment>
<protein>
    <submittedName>
        <fullName evidence="7">Acyl-CoA/acyl-ACP dehydrogenase</fullName>
    </submittedName>
</protein>
<evidence type="ECO:0000256" key="4">
    <source>
        <dbReference type="ARBA" id="ARBA00022827"/>
    </source>
</evidence>
<dbReference type="Gene3D" id="2.40.110.10">
    <property type="entry name" value="Butyryl-CoA Dehydrogenase, subunit A, domain 2"/>
    <property type="match status" value="1"/>
</dbReference>
<dbReference type="PANTHER" id="PTHR43884:SF12">
    <property type="entry name" value="ISOVALERYL-COA DEHYDROGENASE, MITOCHONDRIAL-RELATED"/>
    <property type="match status" value="1"/>
</dbReference>
<evidence type="ECO:0000259" key="6">
    <source>
        <dbReference type="Pfam" id="PF02771"/>
    </source>
</evidence>
<keyword evidence="4" id="KW-0274">FAD</keyword>
<dbReference type="GO" id="GO:0050660">
    <property type="term" value="F:flavin adenine dinucleotide binding"/>
    <property type="evidence" value="ECO:0007669"/>
    <property type="project" value="InterPro"/>
</dbReference>
<dbReference type="Pfam" id="PF02771">
    <property type="entry name" value="Acyl-CoA_dh_N"/>
    <property type="match status" value="1"/>
</dbReference>
<dbReference type="Gene3D" id="1.10.540.10">
    <property type="entry name" value="Acyl-CoA dehydrogenase/oxidase, N-terminal domain"/>
    <property type="match status" value="1"/>
</dbReference>
<evidence type="ECO:0000256" key="1">
    <source>
        <dbReference type="ARBA" id="ARBA00001974"/>
    </source>
</evidence>
<dbReference type="InterPro" id="IPR036250">
    <property type="entry name" value="AcylCo_DH-like_C"/>
</dbReference>
<dbReference type="Gene3D" id="1.20.140.10">
    <property type="entry name" value="Butyryl-CoA Dehydrogenase, subunit A, domain 3"/>
    <property type="match status" value="1"/>
</dbReference>
<dbReference type="InterPro" id="IPR037069">
    <property type="entry name" value="AcylCoA_DH/ox_N_sf"/>
</dbReference>
<evidence type="ECO:0000256" key="3">
    <source>
        <dbReference type="ARBA" id="ARBA00022630"/>
    </source>
</evidence>
<evidence type="ECO:0000313" key="7">
    <source>
        <dbReference type="EMBL" id="NKE09418.1"/>
    </source>
</evidence>
<keyword evidence="3" id="KW-0285">Flavoprotein</keyword>
<accession>A0A846TJQ3</accession>
<dbReference type="EMBL" id="JAAVUN010000008">
    <property type="protein sequence ID" value="NKE09418.1"/>
    <property type="molecule type" value="Genomic_DNA"/>
</dbReference>
<dbReference type="PIRSF" id="PIRSF016578">
    <property type="entry name" value="HsaA"/>
    <property type="match status" value="1"/>
</dbReference>
<dbReference type="Proteomes" id="UP000521379">
    <property type="component" value="Unassembled WGS sequence"/>
</dbReference>
<dbReference type="PANTHER" id="PTHR43884">
    <property type="entry name" value="ACYL-COA DEHYDROGENASE"/>
    <property type="match status" value="1"/>
</dbReference>
<dbReference type="RefSeq" id="WP_081993491.1">
    <property type="nucleotide sequence ID" value="NZ_JAAVUN010000008.1"/>
</dbReference>
<dbReference type="Pfam" id="PF00441">
    <property type="entry name" value="Acyl-CoA_dh_1"/>
    <property type="match status" value="1"/>
</dbReference>
<dbReference type="InterPro" id="IPR046373">
    <property type="entry name" value="Acyl-CoA_Oxase/DH_mid-dom_sf"/>
</dbReference>
<dbReference type="InterPro" id="IPR009075">
    <property type="entry name" value="AcylCo_DH/oxidase_C"/>
</dbReference>
<dbReference type="GO" id="GO:0003995">
    <property type="term" value="F:acyl-CoA dehydrogenase activity"/>
    <property type="evidence" value="ECO:0007669"/>
    <property type="project" value="TreeGrafter"/>
</dbReference>
<comment type="caution">
    <text evidence="7">The sequence shown here is derived from an EMBL/GenBank/DDBJ whole genome shotgun (WGS) entry which is preliminary data.</text>
</comment>
<organism evidence="7 8">
    <name type="scientific">Kocuria subflava</name>
    <dbReference type="NCBI Taxonomy" id="1736139"/>
    <lineage>
        <taxon>Bacteria</taxon>
        <taxon>Bacillati</taxon>
        <taxon>Actinomycetota</taxon>
        <taxon>Actinomycetes</taxon>
        <taxon>Micrococcales</taxon>
        <taxon>Micrococcaceae</taxon>
        <taxon>Kocuria</taxon>
    </lineage>
</organism>
<dbReference type="SUPFAM" id="SSF56645">
    <property type="entry name" value="Acyl-CoA dehydrogenase NM domain-like"/>
    <property type="match status" value="1"/>
</dbReference>
<feature type="domain" description="Acyl-CoA dehydrogenase/oxidase C-terminal" evidence="5">
    <location>
        <begin position="271"/>
        <end position="391"/>
    </location>
</feature>
<dbReference type="SUPFAM" id="SSF47203">
    <property type="entry name" value="Acyl-CoA dehydrogenase C-terminal domain-like"/>
    <property type="match status" value="1"/>
</dbReference>
<evidence type="ECO:0000313" key="8">
    <source>
        <dbReference type="Proteomes" id="UP000521379"/>
    </source>
</evidence>
<dbReference type="InterPro" id="IPR013786">
    <property type="entry name" value="AcylCoA_DH/ox_N"/>
</dbReference>
<keyword evidence="8" id="KW-1185">Reference proteome</keyword>
<evidence type="ECO:0000256" key="2">
    <source>
        <dbReference type="ARBA" id="ARBA00009347"/>
    </source>
</evidence>
<dbReference type="InterPro" id="IPR009100">
    <property type="entry name" value="AcylCoA_DH/oxidase_NM_dom_sf"/>
</dbReference>